<dbReference type="EMBL" id="KN880504">
    <property type="protein sequence ID" value="KIY68356.1"/>
    <property type="molecule type" value="Genomic_DNA"/>
</dbReference>
<feature type="transmembrane region" description="Helical" evidence="1">
    <location>
        <begin position="101"/>
        <end position="123"/>
    </location>
</feature>
<keyword evidence="3" id="KW-1185">Reference proteome</keyword>
<name>A0A0D7BFF5_9AGAR</name>
<evidence type="ECO:0000313" key="3">
    <source>
        <dbReference type="Proteomes" id="UP000054007"/>
    </source>
</evidence>
<dbReference type="Proteomes" id="UP000054007">
    <property type="component" value="Unassembled WGS sequence"/>
</dbReference>
<keyword evidence="1" id="KW-0812">Transmembrane</keyword>
<reference evidence="2 3" key="1">
    <citation type="journal article" date="2015" name="Fungal Genet. Biol.">
        <title>Evolution of novel wood decay mechanisms in Agaricales revealed by the genome sequences of Fistulina hepatica and Cylindrobasidium torrendii.</title>
        <authorList>
            <person name="Floudas D."/>
            <person name="Held B.W."/>
            <person name="Riley R."/>
            <person name="Nagy L.G."/>
            <person name="Koehler G."/>
            <person name="Ransdell A.S."/>
            <person name="Younus H."/>
            <person name="Chow J."/>
            <person name="Chiniquy J."/>
            <person name="Lipzen A."/>
            <person name="Tritt A."/>
            <person name="Sun H."/>
            <person name="Haridas S."/>
            <person name="LaButti K."/>
            <person name="Ohm R.A."/>
            <person name="Kues U."/>
            <person name="Blanchette R.A."/>
            <person name="Grigoriev I.V."/>
            <person name="Minto R.E."/>
            <person name="Hibbett D.S."/>
        </authorList>
    </citation>
    <scope>NUCLEOTIDE SEQUENCE [LARGE SCALE GENOMIC DNA]</scope>
    <source>
        <strain evidence="2 3">FP15055 ss-10</strain>
    </source>
</reference>
<dbReference type="OrthoDB" id="2640035at2759"/>
<feature type="transmembrane region" description="Helical" evidence="1">
    <location>
        <begin position="184"/>
        <end position="213"/>
    </location>
</feature>
<sequence length="264" mass="28338">MELSTSRIKSPRSPDTATPVLVEAGFPQPTVHIKPGTASINTRPTCTDSLSYWEPPSSLLGCLLYNTLCLIAFGYPTMDKIRQILYDSAEKHWEEAVSQMYIRLGNIIMVAGLLLATAAAFITTPPPDKSLFDYNQRGPYICIMGSFGLNAGGITVGSCALLVLARLQRQSMLDTFCADRLRIFCTLVMLAYPAIAVAVAALLLAFGLLSAVWCAEDVGMQGAGIIALVLPCTMAAIFSVVYCTRAKGVQTDTSTEGKNEALPV</sequence>
<proteinExistence type="predicted"/>
<organism evidence="2 3">
    <name type="scientific">Cylindrobasidium torrendii FP15055 ss-10</name>
    <dbReference type="NCBI Taxonomy" id="1314674"/>
    <lineage>
        <taxon>Eukaryota</taxon>
        <taxon>Fungi</taxon>
        <taxon>Dikarya</taxon>
        <taxon>Basidiomycota</taxon>
        <taxon>Agaricomycotina</taxon>
        <taxon>Agaricomycetes</taxon>
        <taxon>Agaricomycetidae</taxon>
        <taxon>Agaricales</taxon>
        <taxon>Marasmiineae</taxon>
        <taxon>Physalacriaceae</taxon>
        <taxon>Cylindrobasidium</taxon>
    </lineage>
</organism>
<keyword evidence="1" id="KW-0472">Membrane</keyword>
<evidence type="ECO:0000313" key="2">
    <source>
        <dbReference type="EMBL" id="KIY68356.1"/>
    </source>
</evidence>
<keyword evidence="1" id="KW-1133">Transmembrane helix</keyword>
<dbReference type="AlphaFoldDB" id="A0A0D7BFF5"/>
<accession>A0A0D7BFF5</accession>
<feature type="transmembrane region" description="Helical" evidence="1">
    <location>
        <begin position="143"/>
        <end position="164"/>
    </location>
</feature>
<feature type="transmembrane region" description="Helical" evidence="1">
    <location>
        <begin position="225"/>
        <end position="244"/>
    </location>
</feature>
<evidence type="ECO:0000256" key="1">
    <source>
        <dbReference type="SAM" id="Phobius"/>
    </source>
</evidence>
<protein>
    <submittedName>
        <fullName evidence="2">Uncharacterized protein</fullName>
    </submittedName>
</protein>
<gene>
    <name evidence="2" type="ORF">CYLTODRAFT_453608</name>
</gene>